<name>A0A2T0HYV9_PSEFL</name>
<evidence type="ECO:0008006" key="3">
    <source>
        <dbReference type="Google" id="ProtNLM"/>
    </source>
</evidence>
<dbReference type="Proteomes" id="UP000239731">
    <property type="component" value="Unassembled WGS sequence"/>
</dbReference>
<sequence>MPVNITTAATLCTVRIEAHSDEGLSLGTGYFYQIETPSNEAGFVNITPVIVTNKHVVSGAKILKVTLDLVRKDAVVASDGSVDWQERRVFEIGSVDSVLMHPDAGVDLCVIQMGHVLNRIEEGLTPKNFFLSKEWRLSESAVAQIRPIEPVIMVGYPNGIWDSLNNKPIVRKGLSATNCLTRWNGERYFVIDCACFPGSSGSPVFLYEDGVYRTDEGAVTAGTRIKLLGTLWGGPTYTTEGKLVSKPIPSLLTAGADSVPVVNIMMNLGFVIHADVLDDFVPLILDLHRRSGQSL</sequence>
<dbReference type="Pfam" id="PF13365">
    <property type="entry name" value="Trypsin_2"/>
    <property type="match status" value="1"/>
</dbReference>
<reference evidence="1 2" key="1">
    <citation type="submission" date="2018-03" db="EMBL/GenBank/DDBJ databases">
        <title>Blue discolouration in mozzarella cheese caused by Pseudomonas fluorescens.</title>
        <authorList>
            <person name="Chiesa F."/>
            <person name="Dalmasso A."/>
            <person name="Lomonaco S."/>
        </authorList>
    </citation>
    <scope>NUCLEOTIDE SEQUENCE [LARGE SCALE GENOMIC DNA]</scope>
    <source>
        <strain evidence="1 2">11293</strain>
    </source>
</reference>
<gene>
    <name evidence="1" type="ORF">C7A10_21760</name>
</gene>
<accession>A0A2T0HYV9</accession>
<dbReference type="InterPro" id="IPR009003">
    <property type="entry name" value="Peptidase_S1_PA"/>
</dbReference>
<dbReference type="EMBL" id="PVUH01000016">
    <property type="protein sequence ID" value="PRW88217.1"/>
    <property type="molecule type" value="Genomic_DNA"/>
</dbReference>
<organism evidence="1 2">
    <name type="scientific">Pseudomonas fluorescens</name>
    <dbReference type="NCBI Taxonomy" id="294"/>
    <lineage>
        <taxon>Bacteria</taxon>
        <taxon>Pseudomonadati</taxon>
        <taxon>Pseudomonadota</taxon>
        <taxon>Gammaproteobacteria</taxon>
        <taxon>Pseudomonadales</taxon>
        <taxon>Pseudomonadaceae</taxon>
        <taxon>Pseudomonas</taxon>
    </lineage>
</organism>
<dbReference type="Gene3D" id="2.40.10.120">
    <property type="match status" value="1"/>
</dbReference>
<dbReference type="RefSeq" id="WP_106118342.1">
    <property type="nucleotide sequence ID" value="NZ_PVUH01000016.1"/>
</dbReference>
<evidence type="ECO:0000313" key="2">
    <source>
        <dbReference type="Proteomes" id="UP000239731"/>
    </source>
</evidence>
<comment type="caution">
    <text evidence="1">The sequence shown here is derived from an EMBL/GenBank/DDBJ whole genome shotgun (WGS) entry which is preliminary data.</text>
</comment>
<evidence type="ECO:0000313" key="1">
    <source>
        <dbReference type="EMBL" id="PRW88217.1"/>
    </source>
</evidence>
<dbReference type="AlphaFoldDB" id="A0A2T0HYV9"/>
<proteinExistence type="predicted"/>
<dbReference type="SUPFAM" id="SSF50494">
    <property type="entry name" value="Trypsin-like serine proteases"/>
    <property type="match status" value="1"/>
</dbReference>
<protein>
    <recommendedName>
        <fullName evidence="3">Serine protease</fullName>
    </recommendedName>
</protein>